<dbReference type="Proteomes" id="UP000001075">
    <property type="component" value="Unassembled WGS sequence"/>
</dbReference>
<sequence>MAQEPMMWALIQGSEFQVAPGDTVESSGSKGTWKGWRYGKLWILERDQGICLGKVCICSG</sequence>
<gene>
    <name evidence="1" type="ORF">I79_017984</name>
</gene>
<evidence type="ECO:0000313" key="2">
    <source>
        <dbReference type="Proteomes" id="UP000001075"/>
    </source>
</evidence>
<organism evidence="1 2">
    <name type="scientific">Cricetulus griseus</name>
    <name type="common">Chinese hamster</name>
    <name type="synonym">Cricetulus barabensis griseus</name>
    <dbReference type="NCBI Taxonomy" id="10029"/>
    <lineage>
        <taxon>Eukaryota</taxon>
        <taxon>Metazoa</taxon>
        <taxon>Chordata</taxon>
        <taxon>Craniata</taxon>
        <taxon>Vertebrata</taxon>
        <taxon>Euteleostomi</taxon>
        <taxon>Mammalia</taxon>
        <taxon>Eutheria</taxon>
        <taxon>Euarchontoglires</taxon>
        <taxon>Glires</taxon>
        <taxon>Rodentia</taxon>
        <taxon>Myomorpha</taxon>
        <taxon>Muroidea</taxon>
        <taxon>Cricetidae</taxon>
        <taxon>Cricetinae</taxon>
        <taxon>Cricetulus</taxon>
    </lineage>
</organism>
<name>G3I3H6_CRIGR</name>
<evidence type="ECO:0000313" key="1">
    <source>
        <dbReference type="EMBL" id="EGW05552.1"/>
    </source>
</evidence>
<proteinExistence type="predicted"/>
<dbReference type="InParanoid" id="G3I3H6"/>
<reference evidence="2" key="1">
    <citation type="journal article" date="2011" name="Nat. Biotechnol.">
        <title>The genomic sequence of the Chinese hamster ovary (CHO)-K1 cell line.</title>
        <authorList>
            <person name="Xu X."/>
            <person name="Nagarajan H."/>
            <person name="Lewis N.E."/>
            <person name="Pan S."/>
            <person name="Cai Z."/>
            <person name="Liu X."/>
            <person name="Chen W."/>
            <person name="Xie M."/>
            <person name="Wang W."/>
            <person name="Hammond S."/>
            <person name="Andersen M.R."/>
            <person name="Neff N."/>
            <person name="Passarelli B."/>
            <person name="Koh W."/>
            <person name="Fan H.C."/>
            <person name="Wang J."/>
            <person name="Gui Y."/>
            <person name="Lee K.H."/>
            <person name="Betenbaugh M.J."/>
            <person name="Quake S.R."/>
            <person name="Famili I."/>
            <person name="Palsson B.O."/>
            <person name="Wang J."/>
        </authorList>
    </citation>
    <scope>NUCLEOTIDE SEQUENCE [LARGE SCALE GENOMIC DNA]</scope>
    <source>
        <strain evidence="2">CHO K1 cell line</strain>
    </source>
</reference>
<accession>G3I3H6</accession>
<dbReference type="EMBL" id="JH001184">
    <property type="protein sequence ID" value="EGW05552.1"/>
    <property type="molecule type" value="Genomic_DNA"/>
</dbReference>
<protein>
    <submittedName>
        <fullName evidence="1">Uncharacterized protein</fullName>
    </submittedName>
</protein>
<dbReference type="AlphaFoldDB" id="G3I3H6"/>